<keyword evidence="2" id="KW-1185">Reference proteome</keyword>
<proteinExistence type="predicted"/>
<name>A0A0S4JLP8_BODSA</name>
<evidence type="ECO:0000313" key="2">
    <source>
        <dbReference type="Proteomes" id="UP000051952"/>
    </source>
</evidence>
<protein>
    <submittedName>
        <fullName evidence="1">Uncharacterized protein</fullName>
    </submittedName>
</protein>
<reference evidence="2" key="1">
    <citation type="submission" date="2015-09" db="EMBL/GenBank/DDBJ databases">
        <authorList>
            <consortium name="Pathogen Informatics"/>
        </authorList>
    </citation>
    <scope>NUCLEOTIDE SEQUENCE [LARGE SCALE GENOMIC DNA]</scope>
    <source>
        <strain evidence="2">Lake Konstanz</strain>
    </source>
</reference>
<dbReference type="VEuPathDB" id="TriTrypDB:BSAL_30270"/>
<accession>A0A0S4JLP8</accession>
<sequence>MVINSVKCRLPFPQPEMRNKKMCDACTTRNETKQSKEMRKNTKKALEECKKGNKGRRGLLSGYTFLQIKHRNMQTNLPSYNSEQKKIIVACVKQ</sequence>
<organism evidence="1 2">
    <name type="scientific">Bodo saltans</name>
    <name type="common">Flagellated protozoan</name>
    <dbReference type="NCBI Taxonomy" id="75058"/>
    <lineage>
        <taxon>Eukaryota</taxon>
        <taxon>Discoba</taxon>
        <taxon>Euglenozoa</taxon>
        <taxon>Kinetoplastea</taxon>
        <taxon>Metakinetoplastina</taxon>
        <taxon>Eubodonida</taxon>
        <taxon>Bodonidae</taxon>
        <taxon>Bodo</taxon>
    </lineage>
</organism>
<dbReference type="EMBL" id="CYKH01001891">
    <property type="protein sequence ID" value="CUG91114.1"/>
    <property type="molecule type" value="Genomic_DNA"/>
</dbReference>
<dbReference type="Proteomes" id="UP000051952">
    <property type="component" value="Unassembled WGS sequence"/>
</dbReference>
<dbReference type="AlphaFoldDB" id="A0A0S4JLP8"/>
<evidence type="ECO:0000313" key="1">
    <source>
        <dbReference type="EMBL" id="CUG91114.1"/>
    </source>
</evidence>
<gene>
    <name evidence="1" type="ORF">BSAL_30270</name>
</gene>